<feature type="compositionally biased region" description="Basic and acidic residues" evidence="1">
    <location>
        <begin position="38"/>
        <end position="64"/>
    </location>
</feature>
<protein>
    <submittedName>
        <fullName evidence="2">Uncharacterized protein</fullName>
    </submittedName>
</protein>
<dbReference type="Proteomes" id="UP000305398">
    <property type="component" value="Chromosome"/>
</dbReference>
<dbReference type="AlphaFoldDB" id="A0A5B7ZZY7"/>
<proteinExistence type="predicted"/>
<dbReference type="RefSeq" id="WP_139515756.1">
    <property type="nucleotide sequence ID" value="NZ_CP040896.1"/>
</dbReference>
<gene>
    <name evidence="2" type="ORF">FHG12_10890</name>
</gene>
<dbReference type="EMBL" id="CP040896">
    <property type="protein sequence ID" value="QDA60580.1"/>
    <property type="molecule type" value="Genomic_DNA"/>
</dbReference>
<name>A0A5B7ZZY7_9BACT</name>
<feature type="compositionally biased region" description="Basic residues" evidence="1">
    <location>
        <begin position="26"/>
        <end position="37"/>
    </location>
</feature>
<evidence type="ECO:0000256" key="1">
    <source>
        <dbReference type="SAM" id="MobiDB-lite"/>
    </source>
</evidence>
<sequence length="64" mass="7745">MCFLLANCFGVSRDRGYGYGNRGHHRTYGYNGRHRHHDRDGRWAHTGRTRGDDDHHDRYRHHDR</sequence>
<evidence type="ECO:0000313" key="2">
    <source>
        <dbReference type="EMBL" id="QDA60580.1"/>
    </source>
</evidence>
<feature type="region of interest" description="Disordered" evidence="1">
    <location>
        <begin position="26"/>
        <end position="64"/>
    </location>
</feature>
<evidence type="ECO:0000313" key="3">
    <source>
        <dbReference type="Proteomes" id="UP000305398"/>
    </source>
</evidence>
<dbReference type="KEGG" id="hyj:FHG12_10890"/>
<reference evidence="2 3" key="1">
    <citation type="submission" date="2019-06" db="EMBL/GenBank/DDBJ databases">
        <authorList>
            <person name="Srinivasan S."/>
        </authorList>
    </citation>
    <scope>NUCLEOTIDE SEQUENCE [LARGE SCALE GENOMIC DNA]</scope>
    <source>
        <strain evidence="2 3">17J68-5</strain>
    </source>
</reference>
<keyword evidence="3" id="KW-1185">Reference proteome</keyword>
<organism evidence="2 3">
    <name type="scientific">Hymenobacter jejuensis</name>
    <dbReference type="NCBI Taxonomy" id="2502781"/>
    <lineage>
        <taxon>Bacteria</taxon>
        <taxon>Pseudomonadati</taxon>
        <taxon>Bacteroidota</taxon>
        <taxon>Cytophagia</taxon>
        <taxon>Cytophagales</taxon>
        <taxon>Hymenobacteraceae</taxon>
        <taxon>Hymenobacter</taxon>
    </lineage>
</organism>
<accession>A0A5B7ZZY7</accession>